<reference evidence="1 2" key="1">
    <citation type="journal article" date="2023" name="Arcadia Sci">
        <title>De novo assembly of a long-read Amblyomma americanum tick genome.</title>
        <authorList>
            <person name="Chou S."/>
            <person name="Poskanzer K.E."/>
            <person name="Rollins M."/>
            <person name="Thuy-Boun P.S."/>
        </authorList>
    </citation>
    <scope>NUCLEOTIDE SEQUENCE [LARGE SCALE GENOMIC DNA]</scope>
    <source>
        <strain evidence="1">F_SG_1</strain>
        <tissue evidence="1">Salivary glands</tissue>
    </source>
</reference>
<dbReference type="AlphaFoldDB" id="A0AAQ4EUV4"/>
<protein>
    <submittedName>
        <fullName evidence="1">Uncharacterized protein</fullName>
    </submittedName>
</protein>
<accession>A0AAQ4EUV4</accession>
<name>A0AAQ4EUV4_AMBAM</name>
<gene>
    <name evidence="1" type="ORF">V5799_020205</name>
</gene>
<dbReference type="EMBL" id="JARKHS020010746">
    <property type="protein sequence ID" value="KAK8778452.1"/>
    <property type="molecule type" value="Genomic_DNA"/>
</dbReference>
<dbReference type="Proteomes" id="UP001321473">
    <property type="component" value="Unassembled WGS sequence"/>
</dbReference>
<organism evidence="1 2">
    <name type="scientific">Amblyomma americanum</name>
    <name type="common">Lone star tick</name>
    <dbReference type="NCBI Taxonomy" id="6943"/>
    <lineage>
        <taxon>Eukaryota</taxon>
        <taxon>Metazoa</taxon>
        <taxon>Ecdysozoa</taxon>
        <taxon>Arthropoda</taxon>
        <taxon>Chelicerata</taxon>
        <taxon>Arachnida</taxon>
        <taxon>Acari</taxon>
        <taxon>Parasitiformes</taxon>
        <taxon>Ixodida</taxon>
        <taxon>Ixodoidea</taxon>
        <taxon>Ixodidae</taxon>
        <taxon>Amblyomminae</taxon>
        <taxon>Amblyomma</taxon>
    </lineage>
</organism>
<keyword evidence="2" id="KW-1185">Reference proteome</keyword>
<sequence>MASALPTTTALFSARGSRFSSYNSLEQSKKKSWLSFSLIRGHHSHRKGRNKTCSRNCTLLGSTFSHSICTYIS</sequence>
<evidence type="ECO:0000313" key="1">
    <source>
        <dbReference type="EMBL" id="KAK8778452.1"/>
    </source>
</evidence>
<evidence type="ECO:0000313" key="2">
    <source>
        <dbReference type="Proteomes" id="UP001321473"/>
    </source>
</evidence>
<proteinExistence type="predicted"/>
<comment type="caution">
    <text evidence="1">The sequence shown here is derived from an EMBL/GenBank/DDBJ whole genome shotgun (WGS) entry which is preliminary data.</text>
</comment>